<evidence type="ECO:0000256" key="8">
    <source>
        <dbReference type="ARBA" id="ARBA00023128"/>
    </source>
</evidence>
<keyword evidence="10" id="KW-0143">Chaperone</keyword>
<dbReference type="SUPFAM" id="SSF144122">
    <property type="entry name" value="Tim10-like"/>
    <property type="match status" value="1"/>
</dbReference>
<keyword evidence="4 10" id="KW-0472">Membrane</keyword>
<feature type="compositionally biased region" description="Gly residues" evidence="11">
    <location>
        <begin position="23"/>
        <end position="33"/>
    </location>
</feature>
<keyword evidence="4 10" id="KW-0999">Mitochondrion inner membrane</keyword>
<evidence type="ECO:0000256" key="4">
    <source>
        <dbReference type="ARBA" id="ARBA00022792"/>
    </source>
</evidence>
<comment type="subcellular location">
    <subcellularLocation>
        <location evidence="10">Mitochondrion inner membrane</location>
        <topology evidence="10">Peripheral membrane protein</topology>
        <orientation evidence="10">Intermembrane side</orientation>
    </subcellularLocation>
</comment>
<comment type="similarity">
    <text evidence="1 10">Belongs to the small Tim family.</text>
</comment>
<comment type="domain">
    <text evidence="10">The twin CX3C motif contains 4 conserved Cys residues that form 2 disulfide bonds in the mitochondrial intermembrane space.</text>
</comment>
<feature type="region of interest" description="Disordered" evidence="11">
    <location>
        <begin position="1"/>
        <end position="45"/>
    </location>
</feature>
<feature type="domain" description="Tim10-like" evidence="12">
    <location>
        <begin position="43"/>
        <end position="104"/>
    </location>
</feature>
<keyword evidence="3" id="KW-0479">Metal-binding</keyword>
<comment type="function">
    <text evidence="10">Mitochondrial intermembrane chaperone that participates in the import and insertion of some multi-pass transmembrane proteins into the mitochondrial inner membrane. Also required for the transfer of beta-barrel precursors from the TOM complex to the sorting and assembly machinery (SAM complex) of the outer membrane. Acts as a chaperone-like protein that protects the hydrophobic precursors from aggregation and guide them through the mitochondrial intermembrane space.</text>
</comment>
<gene>
    <name evidence="13" type="ORF">DL89DRAFT_270475</name>
</gene>
<keyword evidence="8 10" id="KW-0496">Mitochondrion</keyword>
<protein>
    <recommendedName>
        <fullName evidence="10">Mitochondrial import inner membrane translocase subunit</fullName>
    </recommendedName>
</protein>
<sequence>MFGGVFGGNSQKPAPAAPASPMGGMGGMGGAPGGQMDPNAQLAAAEQEMEMVTDMFARLGELCYQKCLLQRYSDEELTKAESVCTDRCVAKYFQVNREVSEKLAKYSQANQQ</sequence>
<dbReference type="GO" id="GO:0045039">
    <property type="term" value="P:protein insertion into mitochondrial inner membrane"/>
    <property type="evidence" value="ECO:0007669"/>
    <property type="project" value="TreeGrafter"/>
</dbReference>
<keyword evidence="7 10" id="KW-0811">Translocation</keyword>
<dbReference type="PANTHER" id="PTHR11038">
    <property type="entry name" value="MITOCHONDRIAL IMPORT INNER MEMBRANE TRANSLOCASE SUBUNIT TIM10"/>
    <property type="match status" value="1"/>
</dbReference>
<evidence type="ECO:0000256" key="3">
    <source>
        <dbReference type="ARBA" id="ARBA00022723"/>
    </source>
</evidence>
<evidence type="ECO:0000256" key="11">
    <source>
        <dbReference type="SAM" id="MobiDB-lite"/>
    </source>
</evidence>
<evidence type="ECO:0000259" key="12">
    <source>
        <dbReference type="Pfam" id="PF02953"/>
    </source>
</evidence>
<keyword evidence="6 10" id="KW-0653">Protein transport</keyword>
<dbReference type="GO" id="GO:0015031">
    <property type="term" value="P:protein transport"/>
    <property type="evidence" value="ECO:0007669"/>
    <property type="project" value="UniProtKB-KW"/>
</dbReference>
<dbReference type="AlphaFoldDB" id="A0A1Y1VX86"/>
<comment type="subunit">
    <text evidence="10">Heterohexamer.</text>
</comment>
<organism evidence="13 14">
    <name type="scientific">Linderina pennispora</name>
    <dbReference type="NCBI Taxonomy" id="61395"/>
    <lineage>
        <taxon>Eukaryota</taxon>
        <taxon>Fungi</taxon>
        <taxon>Fungi incertae sedis</taxon>
        <taxon>Zoopagomycota</taxon>
        <taxon>Kickxellomycotina</taxon>
        <taxon>Kickxellomycetes</taxon>
        <taxon>Kickxellales</taxon>
        <taxon>Kickxellaceae</taxon>
        <taxon>Linderina</taxon>
    </lineage>
</organism>
<evidence type="ECO:0000313" key="14">
    <source>
        <dbReference type="Proteomes" id="UP000193922"/>
    </source>
</evidence>
<dbReference type="RefSeq" id="XP_040739982.1">
    <property type="nucleotide sequence ID" value="XM_040888724.1"/>
</dbReference>
<dbReference type="GO" id="GO:0005743">
    <property type="term" value="C:mitochondrial inner membrane"/>
    <property type="evidence" value="ECO:0007669"/>
    <property type="project" value="UniProtKB-SubCell"/>
</dbReference>
<keyword evidence="2 10" id="KW-0813">Transport</keyword>
<dbReference type="Pfam" id="PF02953">
    <property type="entry name" value="zf-Tim10_DDP"/>
    <property type="match status" value="1"/>
</dbReference>
<evidence type="ECO:0000256" key="2">
    <source>
        <dbReference type="ARBA" id="ARBA00022448"/>
    </source>
</evidence>
<dbReference type="InterPro" id="IPR004217">
    <property type="entry name" value="Tim10-like"/>
</dbReference>
<evidence type="ECO:0000256" key="6">
    <source>
        <dbReference type="ARBA" id="ARBA00022927"/>
    </source>
</evidence>
<dbReference type="GO" id="GO:0046872">
    <property type="term" value="F:metal ion binding"/>
    <property type="evidence" value="ECO:0007669"/>
    <property type="project" value="UniProtKB-KW"/>
</dbReference>
<keyword evidence="5" id="KW-0862">Zinc</keyword>
<dbReference type="STRING" id="61395.A0A1Y1VX86"/>
<dbReference type="Proteomes" id="UP000193922">
    <property type="component" value="Unassembled WGS sequence"/>
</dbReference>
<keyword evidence="14" id="KW-1185">Reference proteome</keyword>
<dbReference type="PANTHER" id="PTHR11038:SF16">
    <property type="entry name" value="MITOCHONDRIAL IMPORT INNER MEMBRANE TRANSLOCASE SUBUNIT TIM10"/>
    <property type="match status" value="1"/>
</dbReference>
<proteinExistence type="inferred from homology"/>
<dbReference type="Gene3D" id="1.10.287.810">
    <property type="entry name" value="Mitochondrial import inner membrane translocase subunit tim13 like domains"/>
    <property type="match status" value="1"/>
</dbReference>
<evidence type="ECO:0000256" key="10">
    <source>
        <dbReference type="RuleBase" id="RU367043"/>
    </source>
</evidence>
<accession>A0A1Y1VX86</accession>
<evidence type="ECO:0000256" key="7">
    <source>
        <dbReference type="ARBA" id="ARBA00023010"/>
    </source>
</evidence>
<comment type="caution">
    <text evidence="13">The sequence shown here is derived from an EMBL/GenBank/DDBJ whole genome shotgun (WGS) entry which is preliminary data.</text>
</comment>
<dbReference type="InterPro" id="IPR035427">
    <property type="entry name" value="Tim10-like_dom_sf"/>
</dbReference>
<evidence type="ECO:0000313" key="13">
    <source>
        <dbReference type="EMBL" id="ORX65911.1"/>
    </source>
</evidence>
<dbReference type="OrthoDB" id="274922at2759"/>
<evidence type="ECO:0000256" key="1">
    <source>
        <dbReference type="ARBA" id="ARBA00006720"/>
    </source>
</evidence>
<evidence type="ECO:0000256" key="9">
    <source>
        <dbReference type="ARBA" id="ARBA00023157"/>
    </source>
</evidence>
<dbReference type="GeneID" id="63805372"/>
<keyword evidence="9 10" id="KW-1015">Disulfide bond</keyword>
<dbReference type="EMBL" id="MCFD01000019">
    <property type="protein sequence ID" value="ORX65911.1"/>
    <property type="molecule type" value="Genomic_DNA"/>
</dbReference>
<reference evidence="13 14" key="1">
    <citation type="submission" date="2016-07" db="EMBL/GenBank/DDBJ databases">
        <title>Pervasive Adenine N6-methylation of Active Genes in Fungi.</title>
        <authorList>
            <consortium name="DOE Joint Genome Institute"/>
            <person name="Mondo S.J."/>
            <person name="Dannebaum R.O."/>
            <person name="Kuo R.C."/>
            <person name="Labutti K."/>
            <person name="Haridas S."/>
            <person name="Kuo A."/>
            <person name="Salamov A."/>
            <person name="Ahrendt S.R."/>
            <person name="Lipzen A."/>
            <person name="Sullivan W."/>
            <person name="Andreopoulos W.B."/>
            <person name="Clum A."/>
            <person name="Lindquist E."/>
            <person name="Daum C."/>
            <person name="Ramamoorthy G.K."/>
            <person name="Gryganskyi A."/>
            <person name="Culley D."/>
            <person name="Magnuson J.K."/>
            <person name="James T.Y."/>
            <person name="O'Malley M.A."/>
            <person name="Stajich J.E."/>
            <person name="Spatafora J.W."/>
            <person name="Visel A."/>
            <person name="Grigoriev I.V."/>
        </authorList>
    </citation>
    <scope>NUCLEOTIDE SEQUENCE [LARGE SCALE GENOMIC DNA]</scope>
    <source>
        <strain evidence="13 14">ATCC 12442</strain>
    </source>
</reference>
<feature type="compositionally biased region" description="Low complexity" evidence="11">
    <location>
        <begin position="13"/>
        <end position="22"/>
    </location>
</feature>
<name>A0A1Y1VX86_9FUNG</name>
<evidence type="ECO:0000256" key="5">
    <source>
        <dbReference type="ARBA" id="ARBA00022833"/>
    </source>
</evidence>